<evidence type="ECO:0000313" key="2">
    <source>
        <dbReference type="EMBL" id="ERT04896.1"/>
    </source>
</evidence>
<dbReference type="SUPFAM" id="SSF51182">
    <property type="entry name" value="RmlC-like cupins"/>
    <property type="match status" value="1"/>
</dbReference>
<dbReference type="InterPro" id="IPR008579">
    <property type="entry name" value="UGlyAH_Cupin_dom"/>
</dbReference>
<dbReference type="CDD" id="cd02227">
    <property type="entry name" value="cupin_TM1112-like"/>
    <property type="match status" value="1"/>
</dbReference>
<evidence type="ECO:0000313" key="3">
    <source>
        <dbReference type="Proteomes" id="UP000017127"/>
    </source>
</evidence>
<dbReference type="EMBL" id="AUZM01000075">
    <property type="protein sequence ID" value="ERT04896.1"/>
    <property type="molecule type" value="Genomic_DNA"/>
</dbReference>
<feature type="domain" description="(S)-ureidoglycine aminohydrolase cupin" evidence="1">
    <location>
        <begin position="21"/>
        <end position="93"/>
    </location>
</feature>
<keyword evidence="3" id="KW-1185">Reference proteome</keyword>
<comment type="caution">
    <text evidence="2">The sequence shown here is derived from an EMBL/GenBank/DDBJ whole genome shotgun (WGS) entry which is preliminary data.</text>
</comment>
<dbReference type="AlphaFoldDB" id="U7QEN9"/>
<evidence type="ECO:0000259" key="1">
    <source>
        <dbReference type="Pfam" id="PF05899"/>
    </source>
</evidence>
<proteinExistence type="predicted"/>
<dbReference type="PATRIC" id="fig|1348334.3.peg.4967"/>
<dbReference type="InterPro" id="IPR011051">
    <property type="entry name" value="RmlC_Cupin_sf"/>
</dbReference>
<dbReference type="Pfam" id="PF05899">
    <property type="entry name" value="Cupin_3"/>
    <property type="match status" value="1"/>
</dbReference>
<dbReference type="RefSeq" id="WP_023068826.1">
    <property type="nucleotide sequence ID" value="NZ_AUZM01000075.1"/>
</dbReference>
<reference evidence="2 3" key="1">
    <citation type="journal article" date="2013" name="Front. Microbiol.">
        <title>Comparative genomic analyses of the cyanobacterium, Lyngbya aestuarii BL J, a powerful hydrogen producer.</title>
        <authorList>
            <person name="Kothari A."/>
            <person name="Vaughn M."/>
            <person name="Garcia-Pichel F."/>
        </authorList>
    </citation>
    <scope>NUCLEOTIDE SEQUENCE [LARGE SCALE GENOMIC DNA]</scope>
    <source>
        <strain evidence="2 3">BL J</strain>
    </source>
</reference>
<protein>
    <recommendedName>
        <fullName evidence="1">(S)-ureidoglycine aminohydrolase cupin domain-containing protein</fullName>
    </recommendedName>
</protein>
<gene>
    <name evidence="2" type="ORF">M595_5155</name>
</gene>
<dbReference type="Proteomes" id="UP000017127">
    <property type="component" value="Unassembled WGS sequence"/>
</dbReference>
<sequence>MSTNDLMKIKVEHQPNSEYLQQLGVSNWSIWTKEVSEFPWTYDQSETCYLLAGDVIVTPDGGEPETIRKGDLVTFPKGMSCTWKILADVRKHYH</sequence>
<organism evidence="2 3">
    <name type="scientific">Lyngbya aestuarii BL J</name>
    <dbReference type="NCBI Taxonomy" id="1348334"/>
    <lineage>
        <taxon>Bacteria</taxon>
        <taxon>Bacillati</taxon>
        <taxon>Cyanobacteriota</taxon>
        <taxon>Cyanophyceae</taxon>
        <taxon>Oscillatoriophycideae</taxon>
        <taxon>Oscillatoriales</taxon>
        <taxon>Microcoleaceae</taxon>
        <taxon>Lyngbya</taxon>
    </lineage>
</organism>
<dbReference type="PANTHER" id="PTHR33271:SF22">
    <property type="entry name" value="OS04G0445200 PROTEIN"/>
    <property type="match status" value="1"/>
</dbReference>
<dbReference type="InterPro" id="IPR014710">
    <property type="entry name" value="RmlC-like_jellyroll"/>
</dbReference>
<name>U7QEN9_9CYAN</name>
<dbReference type="PANTHER" id="PTHR33271">
    <property type="entry name" value="OS04G0445200 PROTEIN"/>
    <property type="match status" value="1"/>
</dbReference>
<accession>U7QEN9</accession>
<dbReference type="Gene3D" id="2.60.120.10">
    <property type="entry name" value="Jelly Rolls"/>
    <property type="match status" value="1"/>
</dbReference>